<sequence length="349" mass="37387">MDRPLGRRLTSHRLGAPARDAITAAEHMLAVQAQDFVGGRWALAVRTQGEPTLAALDGLFDAGLLIRSWTMRGTLHIVPAADLRWILRATGDRQLARATPVLRREGVDETVLEQAGVAARKALADARRMTRADLFAVWDAAGIPTTGQRGYHLLSALAVRGVLCLGPLQDRPSGAGREQTVVLVEDLDTASADPADPVVELVVRYLRGHGPATARDAAWWTGLSLTVVREAIGRAEGRVAVWRDGADPLYIDPDPPPSAPSPRVFALPPFDEYYLSYDDRSIACATAHLDRVGPSKNGMVRAVIVAGGRVAGLWVPARGAKGIELLDADLLTAAEARAAVDRFTAFRAA</sequence>
<reference evidence="1 2" key="1">
    <citation type="submission" date="2023-06" db="EMBL/GenBank/DDBJ databases">
        <title>Rock-solubilizing bacteria, Microbacterium invictum, promotes re-establishment of vegetation in rocky wasteland by accelerating rock bio-weathering and reshaping soil bacterial community.</title>
        <authorList>
            <person name="Liu C."/>
        </authorList>
    </citation>
    <scope>NUCLEOTIDE SEQUENCE [LARGE SCALE GENOMIC DNA]</scope>
    <source>
        <strain evidence="1 2">X-18</strain>
    </source>
</reference>
<dbReference type="Pfam" id="PF06224">
    <property type="entry name" value="AlkZ-like"/>
    <property type="match status" value="1"/>
</dbReference>
<accession>A0ABZ0V7H8</accession>
<dbReference type="Proteomes" id="UP001324533">
    <property type="component" value="Chromosome"/>
</dbReference>
<dbReference type="GO" id="GO:0003677">
    <property type="term" value="F:DNA binding"/>
    <property type="evidence" value="ECO:0007669"/>
    <property type="project" value="UniProtKB-KW"/>
</dbReference>
<dbReference type="EMBL" id="CP139779">
    <property type="protein sequence ID" value="WQB69552.1"/>
    <property type="molecule type" value="Genomic_DNA"/>
</dbReference>
<gene>
    <name evidence="1" type="ORF">T9R20_12715</name>
</gene>
<evidence type="ECO:0000313" key="1">
    <source>
        <dbReference type="EMBL" id="WQB69552.1"/>
    </source>
</evidence>
<dbReference type="RefSeq" id="WP_322409673.1">
    <property type="nucleotide sequence ID" value="NZ_CP139779.1"/>
</dbReference>
<proteinExistence type="predicted"/>
<dbReference type="PANTHER" id="PTHR38479">
    <property type="entry name" value="LMO0824 PROTEIN"/>
    <property type="match status" value="1"/>
</dbReference>
<keyword evidence="2" id="KW-1185">Reference proteome</keyword>
<keyword evidence="1" id="KW-0238">DNA-binding</keyword>
<evidence type="ECO:0000313" key="2">
    <source>
        <dbReference type="Proteomes" id="UP001324533"/>
    </source>
</evidence>
<dbReference type="InterPro" id="IPR009351">
    <property type="entry name" value="AlkZ-like"/>
</dbReference>
<organism evidence="1 2">
    <name type="scientific">Microbacterium invictum</name>
    <dbReference type="NCBI Taxonomy" id="515415"/>
    <lineage>
        <taxon>Bacteria</taxon>
        <taxon>Bacillati</taxon>
        <taxon>Actinomycetota</taxon>
        <taxon>Actinomycetes</taxon>
        <taxon>Micrococcales</taxon>
        <taxon>Microbacteriaceae</taxon>
        <taxon>Microbacterium</taxon>
    </lineage>
</organism>
<protein>
    <submittedName>
        <fullName evidence="1">Winged helix DNA-binding domain-containing protein</fullName>
    </submittedName>
</protein>
<name>A0ABZ0V7H8_9MICO</name>
<dbReference type="PANTHER" id="PTHR38479:SF2">
    <property type="entry name" value="WINGED HELIX DNA-BINDING DOMAIN-CONTAINING PROTEIN"/>
    <property type="match status" value="1"/>
</dbReference>